<reference evidence="3" key="1">
    <citation type="submission" date="2025-08" db="UniProtKB">
        <authorList>
            <consortium name="RefSeq"/>
        </authorList>
    </citation>
    <scope>IDENTIFICATION</scope>
    <source>
        <tissue evidence="3">Tentacle</tissue>
    </source>
</reference>
<dbReference type="AlphaFoldDB" id="A0A6P8I1F0"/>
<feature type="compositionally biased region" description="Basic and acidic residues" evidence="1">
    <location>
        <begin position="244"/>
        <end position="260"/>
    </location>
</feature>
<dbReference type="OrthoDB" id="5959702at2759"/>
<feature type="region of interest" description="Disordered" evidence="1">
    <location>
        <begin position="333"/>
        <end position="417"/>
    </location>
</feature>
<keyword evidence="2" id="KW-1185">Reference proteome</keyword>
<feature type="region of interest" description="Disordered" evidence="1">
    <location>
        <begin position="79"/>
        <end position="269"/>
    </location>
</feature>
<name>A0A6P8I1F0_ACTTE</name>
<protein>
    <submittedName>
        <fullName evidence="3">Uncharacterized protein LOC116295117 isoform X1</fullName>
    </submittedName>
</protein>
<feature type="compositionally biased region" description="Low complexity" evidence="1">
    <location>
        <begin position="79"/>
        <end position="93"/>
    </location>
</feature>
<dbReference type="GeneID" id="116295117"/>
<feature type="region of interest" description="Disordered" evidence="1">
    <location>
        <begin position="559"/>
        <end position="656"/>
    </location>
</feature>
<dbReference type="InParanoid" id="A0A6P8I1F0"/>
<evidence type="ECO:0000313" key="3">
    <source>
        <dbReference type="RefSeq" id="XP_031558717.1"/>
    </source>
</evidence>
<evidence type="ECO:0000256" key="1">
    <source>
        <dbReference type="SAM" id="MobiDB-lite"/>
    </source>
</evidence>
<feature type="compositionally biased region" description="Basic and acidic residues" evidence="1">
    <location>
        <begin position="288"/>
        <end position="302"/>
    </location>
</feature>
<feature type="region of interest" description="Disordered" evidence="1">
    <location>
        <begin position="281"/>
        <end position="302"/>
    </location>
</feature>
<feature type="compositionally biased region" description="Basic and acidic residues" evidence="1">
    <location>
        <begin position="94"/>
        <end position="106"/>
    </location>
</feature>
<dbReference type="RefSeq" id="XP_031558717.1">
    <property type="nucleotide sequence ID" value="XM_031702857.1"/>
</dbReference>
<sequence length="732" mass="83023">MTRYSLRLKMSYYLGRSDYSSYRSSYEPRKYSSLSKSSYGSGSYGSSYSRPSYADSYSWRNSSSLSSSYKPKTYDIGSSSFSSSYGSRYGDSSWRTRDLTNRDSSSKDYSSTTEDSKDYLSNDGNSTEESSSKDDTATEEYSAKTGKDALAKDFSEQNHSSNGSDMAKEEARESFVKEFFDKDNSDQESPSKTKGPLFKDFSSTGSSGRNLSSRRSENTSPKETKDFLGKYGSDSKQKNYLNKYLKEDDKGKITNGEVKDFSQTNDASSYEKDKYGRYGFLNSTKNSGHRDRNDYTLDDKTAKEERKFTPNKKVYSFEDVIKEDTKDNALFASRGSDFDDVDSYKPKQSGRINGDSHGSLYKPKKSYFNQKNKNSRDSSQENRYSAPQKSNEDVSYSHPKMRGRASSDSGPRPVSLHRPEIQKFISVVPEENRYITSVNYLPDRIELRLCGTTPKEKKIKKWRSIPDLYNITLKPQQSGEEQISCEEEAVAYAYDSSNELLNYSMPKHEHMKEMYVTQYTHHFDPEEPRSHIAGWKVDVEPNGIPHERSRMCVLKHPVVSGPNKHRRTRPKSAPPMIPLRSKSPEEPIRLQQVDVVDRGYYTSPRSSRASESGFYNGIEDSTDVSSLGYAPSDDTSDSSAFLDPRSPNNKDSNFSFSKPKLIRLSAEFPGIRNLEKMRRKRQSMGSATSPRPRSSLGHSPSSRDGEYGFFVALTSGDSPKFQSKSGRSYSHY</sequence>
<feature type="compositionally biased region" description="Basic and acidic residues" evidence="1">
    <location>
        <begin position="214"/>
        <end position="237"/>
    </location>
</feature>
<evidence type="ECO:0000313" key="2">
    <source>
        <dbReference type="Proteomes" id="UP000515163"/>
    </source>
</evidence>
<gene>
    <name evidence="3" type="primary">LOC116295117</name>
</gene>
<dbReference type="KEGG" id="aten:116295117"/>
<feature type="region of interest" description="Disordered" evidence="1">
    <location>
        <begin position="672"/>
        <end position="703"/>
    </location>
</feature>
<dbReference type="Proteomes" id="UP000515163">
    <property type="component" value="Unplaced"/>
</dbReference>
<feature type="compositionally biased region" description="Polar residues" evidence="1">
    <location>
        <begin position="683"/>
        <end position="700"/>
    </location>
</feature>
<accession>A0A6P8I1F0</accession>
<feature type="compositionally biased region" description="Basic and acidic residues" evidence="1">
    <location>
        <begin position="130"/>
        <end position="156"/>
    </location>
</feature>
<proteinExistence type="predicted"/>
<feature type="compositionally biased region" description="Polar residues" evidence="1">
    <location>
        <begin position="646"/>
        <end position="656"/>
    </location>
</feature>
<feature type="compositionally biased region" description="Basic and acidic residues" evidence="1">
    <location>
        <begin position="166"/>
        <end position="191"/>
    </location>
</feature>
<feature type="compositionally biased region" description="Low complexity" evidence="1">
    <location>
        <begin position="202"/>
        <end position="213"/>
    </location>
</feature>
<organism evidence="2 3">
    <name type="scientific">Actinia tenebrosa</name>
    <name type="common">Australian red waratah sea anemone</name>
    <dbReference type="NCBI Taxonomy" id="6105"/>
    <lineage>
        <taxon>Eukaryota</taxon>
        <taxon>Metazoa</taxon>
        <taxon>Cnidaria</taxon>
        <taxon>Anthozoa</taxon>
        <taxon>Hexacorallia</taxon>
        <taxon>Actiniaria</taxon>
        <taxon>Actiniidae</taxon>
        <taxon>Actinia</taxon>
    </lineage>
</organism>
<feature type="region of interest" description="Disordered" evidence="1">
    <location>
        <begin position="29"/>
        <end position="56"/>
    </location>
</feature>